<feature type="coiled-coil region" evidence="2">
    <location>
        <begin position="119"/>
        <end position="146"/>
    </location>
</feature>
<dbReference type="PANTHER" id="PTHR31088">
    <property type="entry name" value="MEMBRANE-ASSOCIATED PROTEIN VIPP1, CHLOROPLASTIC"/>
    <property type="match status" value="1"/>
</dbReference>
<reference evidence="3 4" key="1">
    <citation type="submission" date="2024-08" db="EMBL/GenBank/DDBJ databases">
        <authorList>
            <person name="Ishaq N."/>
        </authorList>
    </citation>
    <scope>NUCLEOTIDE SEQUENCE [LARGE SCALE GENOMIC DNA]</scope>
    <source>
        <strain evidence="3 4">JCM 30400</strain>
    </source>
</reference>
<dbReference type="EMBL" id="JBGMEL010000002">
    <property type="protein sequence ID" value="MFA0789460.1"/>
    <property type="molecule type" value="Genomic_DNA"/>
</dbReference>
<accession>A0ABV4NJK9</accession>
<name>A0ABV4NJK9_9GAMM</name>
<dbReference type="Pfam" id="PF04012">
    <property type="entry name" value="PspA_IM30"/>
    <property type="match status" value="1"/>
</dbReference>
<comment type="caution">
    <text evidence="3">The sequence shown here is derived from an EMBL/GenBank/DDBJ whole genome shotgun (WGS) entry which is preliminary data.</text>
</comment>
<sequence length="220" mass="24271">MGEGLIKRISRLISASASALVDTVESSTPHPVMEQAICEIDKAIADVREQLGKVEAAKYLNSKALNDENKRHSALAEQIDIAIKESRDDLAEVAIAKQMDIEVQLPVLEKAIADNDTEMQELNTYISALQGKKREMREQLKEFIKANEHVANGVSEAGRGTSRKTENQVEQATDAFNRILDRAGVYTSKSGIDARKLAELEELARGNRIKERLAKIKSGS</sequence>
<evidence type="ECO:0000256" key="2">
    <source>
        <dbReference type="SAM" id="Coils"/>
    </source>
</evidence>
<dbReference type="RefSeq" id="WP_371842514.1">
    <property type="nucleotide sequence ID" value="NZ_JBGMEL010000002.1"/>
</dbReference>
<dbReference type="PANTHER" id="PTHR31088:SF6">
    <property type="entry name" value="PHAGE SHOCK PROTEIN A"/>
    <property type="match status" value="1"/>
</dbReference>
<proteinExistence type="inferred from homology"/>
<keyword evidence="2" id="KW-0175">Coiled coil</keyword>
<dbReference type="Proteomes" id="UP001569414">
    <property type="component" value="Unassembled WGS sequence"/>
</dbReference>
<organism evidence="3 4">
    <name type="scientific">Microbulbifer echini</name>
    <dbReference type="NCBI Taxonomy" id="1529067"/>
    <lineage>
        <taxon>Bacteria</taxon>
        <taxon>Pseudomonadati</taxon>
        <taxon>Pseudomonadota</taxon>
        <taxon>Gammaproteobacteria</taxon>
        <taxon>Cellvibrionales</taxon>
        <taxon>Microbulbiferaceae</taxon>
        <taxon>Microbulbifer</taxon>
    </lineage>
</organism>
<protein>
    <submittedName>
        <fullName evidence="3">PspA/IM30 family protein</fullName>
    </submittedName>
</protein>
<evidence type="ECO:0000256" key="1">
    <source>
        <dbReference type="ARBA" id="ARBA00043985"/>
    </source>
</evidence>
<evidence type="ECO:0000313" key="4">
    <source>
        <dbReference type="Proteomes" id="UP001569414"/>
    </source>
</evidence>
<comment type="similarity">
    <text evidence="1">Belongs to the PspA/Vipp/IM30 family.</text>
</comment>
<evidence type="ECO:0000313" key="3">
    <source>
        <dbReference type="EMBL" id="MFA0789460.1"/>
    </source>
</evidence>
<dbReference type="InterPro" id="IPR007157">
    <property type="entry name" value="PspA_VIPP1"/>
</dbReference>
<keyword evidence="4" id="KW-1185">Reference proteome</keyword>
<gene>
    <name evidence="3" type="ORF">ACCI51_02810</name>
</gene>